<feature type="domain" description="DUF2345" evidence="3">
    <location>
        <begin position="677"/>
        <end position="816"/>
    </location>
</feature>
<keyword evidence="6" id="KW-1185">Reference proteome</keyword>
<gene>
    <name evidence="5" type="ORF">DFR44_13010</name>
</gene>
<dbReference type="EMBL" id="SNZE01000030">
    <property type="protein sequence ID" value="TDR28941.1"/>
    <property type="molecule type" value="Genomic_DNA"/>
</dbReference>
<protein>
    <submittedName>
        <fullName evidence="5">Type VI secretion system secreted protein VgrG</fullName>
    </submittedName>
</protein>
<dbReference type="Gene3D" id="3.55.50.10">
    <property type="entry name" value="Baseplate protein-like domains"/>
    <property type="match status" value="1"/>
</dbReference>
<dbReference type="InterPro" id="IPR006533">
    <property type="entry name" value="T6SS_Vgr_RhsGE"/>
</dbReference>
<dbReference type="NCBIfam" id="TIGR03361">
    <property type="entry name" value="VI_Rhs_Vgr"/>
    <property type="match status" value="1"/>
</dbReference>
<dbReference type="InterPro" id="IPR006531">
    <property type="entry name" value="Gp5/Vgr_OB"/>
</dbReference>
<dbReference type="Gene3D" id="2.30.110.50">
    <property type="match status" value="1"/>
</dbReference>
<dbReference type="AlphaFoldDB" id="A0A4V3DJG8"/>
<comment type="similarity">
    <text evidence="1">Belongs to the VgrG protein family.</text>
</comment>
<evidence type="ECO:0000259" key="4">
    <source>
        <dbReference type="Pfam" id="PF13296"/>
    </source>
</evidence>
<feature type="domain" description="Putative type VI secretion system Rhs element associated Vgr" evidence="4">
    <location>
        <begin position="544"/>
        <end position="645"/>
    </location>
</feature>
<dbReference type="RefSeq" id="WP_133621437.1">
    <property type="nucleotide sequence ID" value="NZ_SNZE01000030.1"/>
</dbReference>
<dbReference type="OrthoDB" id="1907165at2"/>
<dbReference type="SUPFAM" id="SSF69349">
    <property type="entry name" value="Phage fibre proteins"/>
    <property type="match status" value="1"/>
</dbReference>
<proteinExistence type="inferred from homology"/>
<dbReference type="Proteomes" id="UP000294480">
    <property type="component" value="Unassembled WGS sequence"/>
</dbReference>
<organism evidence="5 6">
    <name type="scientific">Hydromonas duriensis</name>
    <dbReference type="NCBI Taxonomy" id="1527608"/>
    <lineage>
        <taxon>Bacteria</taxon>
        <taxon>Pseudomonadati</taxon>
        <taxon>Pseudomonadota</taxon>
        <taxon>Betaproteobacteria</taxon>
        <taxon>Burkholderiales</taxon>
        <taxon>Burkholderiaceae</taxon>
        <taxon>Hydromonas</taxon>
    </lineage>
</organism>
<sequence length="897" mass="98916">MNPLDLFGRHRNLAFTSTAVPQIIEGIHSLEVVKVEGYETLDMDSDSIFEYKILLKTPAELSVIPAEVLLQSFDLANFTGKTATLHIALDDVRVAGMGNVRQITGVIATAQFKRVAERALHFEIVLKDWLWLGTKNKDYLIHQNQTVVQTLQDTLNDNKTFPYMFDVRLNNHYPIRDICVRMAEDSTSFVKRLCQEYGINLHYECFNETARLVLSDDNNAFKPYPSPAYHSIRYHGDPDFIDEEHWHTFSPSRSLTTATVTYRDHSYVAPDATNEASHSDPARTRDNTQVNHANAEQYHYHTNAFTNTVQPRAGAEEANDPFAEGQVFTMAHLQSLKQHDDRATAAGNVRAAVVGCSFKLINHPMAQANIDYVVVSARLLIEEVASETQRMNDAQQWAVDTTVTLQPATIPLRPKRTLEKPRIHGVEIGRVVGYKGDSSVWTDDLGRIRIAMPWHRNDPMDETSTCWVRVSSNAAGNQQGSIHLPRIGDECLISYIGGDPDLPVCTGIVYNSTHMPPWTLPKNQALSGYRSRELKPGNQADGLSNHLVLDDSVDSIQTQLVSEFAQSSLSLGRIRGISGNEGLGAQRGSGFALESKDWGVMRSAKGMYVTTYARDNVSNPIKSMGETIAQLTRSVQQHKNTTDSAIEHKAYDQSIDNATQAALKQQLDGIKGGGKGEDEQFPELSEAHILVSSPVGVEIITEQSTHIASGHNTAMTTGGELSFSVIKRFFASVGSGIRLFAQSKGIWLTSAKDPIRLEAQSDNIELYAEQNIDAKGKRKIILSAGEELTVVCKGSYIKIDDSGVEIGSPKQIRFYAPISVSGNKSLAQTFNEMPQSKFDQELHLVGAGNKSIKGVGFEVDRAEQGKVSGKTDGAGSTLKQKAHSLGDYAVRTKGKVK</sequence>
<dbReference type="InterPro" id="IPR037026">
    <property type="entry name" value="Vgr_OB-fold_dom_sf"/>
</dbReference>
<dbReference type="Gene3D" id="2.40.50.230">
    <property type="entry name" value="Gp5 N-terminal domain"/>
    <property type="match status" value="1"/>
</dbReference>
<dbReference type="Pfam" id="PF13296">
    <property type="entry name" value="T6SS_Vgr"/>
    <property type="match status" value="1"/>
</dbReference>
<dbReference type="Gene3D" id="4.10.220.110">
    <property type="match status" value="1"/>
</dbReference>
<evidence type="ECO:0000313" key="5">
    <source>
        <dbReference type="EMBL" id="TDR28941.1"/>
    </source>
</evidence>
<evidence type="ECO:0000256" key="1">
    <source>
        <dbReference type="ARBA" id="ARBA00005558"/>
    </source>
</evidence>
<dbReference type="SUPFAM" id="SSF69255">
    <property type="entry name" value="gp5 N-terminal domain-like"/>
    <property type="match status" value="1"/>
</dbReference>
<dbReference type="InterPro" id="IPR017847">
    <property type="entry name" value="T6SS_RhsGE_Vgr_subset"/>
</dbReference>
<evidence type="ECO:0000259" key="3">
    <source>
        <dbReference type="Pfam" id="PF10106"/>
    </source>
</evidence>
<comment type="caution">
    <text evidence="5">The sequence shown here is derived from an EMBL/GenBank/DDBJ whole genome shotgun (WGS) entry which is preliminary data.</text>
</comment>
<evidence type="ECO:0000259" key="2">
    <source>
        <dbReference type="Pfam" id="PF04717"/>
    </source>
</evidence>
<dbReference type="InterPro" id="IPR028244">
    <property type="entry name" value="T6SS_Rhs_Vgr_dom"/>
</dbReference>
<dbReference type="Pfam" id="PF10106">
    <property type="entry name" value="DUF2345"/>
    <property type="match status" value="1"/>
</dbReference>
<dbReference type="Pfam" id="PF04717">
    <property type="entry name" value="Phage_base_V"/>
    <property type="match status" value="1"/>
</dbReference>
<evidence type="ECO:0000313" key="6">
    <source>
        <dbReference type="Proteomes" id="UP000294480"/>
    </source>
</evidence>
<reference evidence="5 6" key="1">
    <citation type="submission" date="2019-03" db="EMBL/GenBank/DDBJ databases">
        <title>Genomic Encyclopedia of Type Strains, Phase IV (KMG-IV): sequencing the most valuable type-strain genomes for metagenomic binning, comparative biology and taxonomic classification.</title>
        <authorList>
            <person name="Goeker M."/>
        </authorList>
    </citation>
    <scope>NUCLEOTIDE SEQUENCE [LARGE SCALE GENOMIC DNA]</scope>
    <source>
        <strain evidence="5 6">DSM 102852</strain>
    </source>
</reference>
<name>A0A4V3DJG8_9BURK</name>
<dbReference type="Pfam" id="PF05954">
    <property type="entry name" value="Phage_GPD"/>
    <property type="match status" value="1"/>
</dbReference>
<dbReference type="NCBIfam" id="TIGR01646">
    <property type="entry name" value="vgr_GE"/>
    <property type="match status" value="1"/>
</dbReference>
<dbReference type="SUPFAM" id="SSF69279">
    <property type="entry name" value="Phage tail proteins"/>
    <property type="match status" value="2"/>
</dbReference>
<dbReference type="InterPro" id="IPR018769">
    <property type="entry name" value="VgrG2_DUF2345"/>
</dbReference>
<accession>A0A4V3DJG8</accession>
<feature type="domain" description="Gp5/Type VI secretion system Vgr protein OB-fold" evidence="2">
    <location>
        <begin position="443"/>
        <end position="510"/>
    </location>
</feature>